<protein>
    <submittedName>
        <fullName evidence="2">Uncharacterized protein</fullName>
    </submittedName>
</protein>
<evidence type="ECO:0000313" key="2">
    <source>
        <dbReference type="EMBL" id="KAF6525143.1"/>
    </source>
</evidence>
<proteinExistence type="predicted"/>
<keyword evidence="1" id="KW-1133">Transmembrane helix</keyword>
<evidence type="ECO:0000313" key="3">
    <source>
        <dbReference type="Proteomes" id="UP000593570"/>
    </source>
</evidence>
<comment type="caution">
    <text evidence="2">The sequence shown here is derived from an EMBL/GenBank/DDBJ whole genome shotgun (WGS) entry which is preliminary data.</text>
</comment>
<dbReference type="EMBL" id="JACDXP010000004">
    <property type="protein sequence ID" value="KAF6525143.1"/>
    <property type="molecule type" value="Genomic_DNA"/>
</dbReference>
<reference evidence="2 3" key="1">
    <citation type="journal article" date="2020" name="bioRxiv">
        <title>A chromosome-scale genome assembly for the Fusarium oxysporum strain Fo5176 to establish a model Arabidopsis-fungal pathosystem.</title>
        <authorList>
            <person name="Fokkens L."/>
            <person name="Guo L."/>
            <person name="Dora S."/>
            <person name="Wang B."/>
            <person name="Ye K."/>
            <person name="Sanchez-Rodriguez C."/>
            <person name="Croll D."/>
        </authorList>
    </citation>
    <scope>NUCLEOTIDE SEQUENCE [LARGE SCALE GENOMIC DNA]</scope>
    <source>
        <strain evidence="2 3">Fo5176</strain>
    </source>
</reference>
<gene>
    <name evidence="2" type="ORF">HZS61_010938</name>
</gene>
<feature type="transmembrane region" description="Helical" evidence="1">
    <location>
        <begin position="89"/>
        <end position="114"/>
    </location>
</feature>
<keyword evidence="1" id="KW-0812">Transmembrane</keyword>
<sequence length="154" mass="17386">MRQITHPSFGLNKHYHHRRHVFHNKCRGYSGELLVDHNQLCITSGLNMDGLCSYVLQPPLQLLAVLWAHGTDYCENNKCPDSLKTVTSFYGYVFATCVGLGGLAFLFSCICLIFHGIVSCRQHRYNEIGTNNVSEPIFVGDRHPQGSTEYRPLA</sequence>
<organism evidence="2 3">
    <name type="scientific">Fusarium oxysporum f. sp. conglutinans</name>
    <dbReference type="NCBI Taxonomy" id="100902"/>
    <lineage>
        <taxon>Eukaryota</taxon>
        <taxon>Fungi</taxon>
        <taxon>Dikarya</taxon>
        <taxon>Ascomycota</taxon>
        <taxon>Pezizomycotina</taxon>
        <taxon>Sordariomycetes</taxon>
        <taxon>Hypocreomycetidae</taxon>
        <taxon>Hypocreales</taxon>
        <taxon>Nectriaceae</taxon>
        <taxon>Fusarium</taxon>
        <taxon>Fusarium oxysporum species complex</taxon>
    </lineage>
</organism>
<evidence type="ECO:0000256" key="1">
    <source>
        <dbReference type="SAM" id="Phobius"/>
    </source>
</evidence>
<accession>A0A8H6GVH4</accession>
<name>A0A8H6GVH4_FUSOX</name>
<dbReference type="AlphaFoldDB" id="A0A8H6GVH4"/>
<dbReference type="Proteomes" id="UP000593570">
    <property type="component" value="Unassembled WGS sequence"/>
</dbReference>
<keyword evidence="1" id="KW-0472">Membrane</keyword>